<feature type="non-terminal residue" evidence="3">
    <location>
        <position position="1"/>
    </location>
</feature>
<dbReference type="GO" id="GO:0005031">
    <property type="term" value="F:tumor necrosis factor receptor activity"/>
    <property type="evidence" value="ECO:0007669"/>
    <property type="project" value="InterPro"/>
</dbReference>
<name>A0A7L2M816_9SYLV</name>
<organism evidence="3 4">
    <name type="scientific">Hippolais icterina</name>
    <name type="common">icterine warbler</name>
    <dbReference type="NCBI Taxonomy" id="68497"/>
    <lineage>
        <taxon>Eukaryota</taxon>
        <taxon>Metazoa</taxon>
        <taxon>Chordata</taxon>
        <taxon>Craniata</taxon>
        <taxon>Vertebrata</taxon>
        <taxon>Euteleostomi</taxon>
        <taxon>Archelosauria</taxon>
        <taxon>Archosauria</taxon>
        <taxon>Dinosauria</taxon>
        <taxon>Saurischia</taxon>
        <taxon>Theropoda</taxon>
        <taxon>Coelurosauria</taxon>
        <taxon>Aves</taxon>
        <taxon>Neognathae</taxon>
        <taxon>Neoaves</taxon>
        <taxon>Telluraves</taxon>
        <taxon>Australaves</taxon>
        <taxon>Passeriformes</taxon>
        <taxon>Sylvioidea</taxon>
        <taxon>Sylviidae</taxon>
        <taxon>Acrocephalinae</taxon>
        <taxon>Hippolais</taxon>
    </lineage>
</organism>
<dbReference type="PANTHER" id="PTHR47881:SF1">
    <property type="entry name" value="TUMOR NECROSIS FACTOR RECEPTOR SUPERFAMILY MEMBER 4"/>
    <property type="match status" value="1"/>
</dbReference>
<comment type="caution">
    <text evidence="1">Lacks conserved residue(s) required for the propagation of feature annotation.</text>
</comment>
<evidence type="ECO:0000259" key="2">
    <source>
        <dbReference type="PROSITE" id="PS50050"/>
    </source>
</evidence>
<dbReference type="SUPFAM" id="SSF57586">
    <property type="entry name" value="TNF receptor-like"/>
    <property type="match status" value="3"/>
</dbReference>
<dbReference type="InterPro" id="IPR020445">
    <property type="entry name" value="TNFR_4"/>
</dbReference>
<dbReference type="EMBL" id="VWYN01027555">
    <property type="protein sequence ID" value="NXR56033.1"/>
    <property type="molecule type" value="Genomic_DNA"/>
</dbReference>
<accession>A0A7L2M816</accession>
<proteinExistence type="predicted"/>
<evidence type="ECO:0000313" key="4">
    <source>
        <dbReference type="Proteomes" id="UP000527178"/>
    </source>
</evidence>
<dbReference type="SMART" id="SM00208">
    <property type="entry name" value="TNFR"/>
    <property type="match status" value="2"/>
</dbReference>
<dbReference type="PANTHER" id="PTHR47881">
    <property type="entry name" value="TUMOR NECROSIS FACTOR RECEPTOR SUBFAMILY MEMBER 4"/>
    <property type="match status" value="1"/>
</dbReference>
<evidence type="ECO:0000256" key="1">
    <source>
        <dbReference type="PROSITE-ProRule" id="PRU00206"/>
    </source>
</evidence>
<sequence length="119" mass="13051">GERMRSRCTAWADTVCLPCQDGYFSSQHHHGFCKSCTVCQTRKGSVEVKPCEKTSDRVCVCQAGFQPEETPTGNSHECSQCPEGTFSRGRNENCQPWTNCSSFGKSTLRAGTATEDALC</sequence>
<dbReference type="AlphaFoldDB" id="A0A7L2M816"/>
<evidence type="ECO:0000313" key="3">
    <source>
        <dbReference type="EMBL" id="NXR56033.1"/>
    </source>
</evidence>
<dbReference type="Proteomes" id="UP000527178">
    <property type="component" value="Unassembled WGS sequence"/>
</dbReference>
<dbReference type="Gene3D" id="2.10.50.10">
    <property type="entry name" value="Tumor Necrosis Factor Receptor, subunit A, domain 2"/>
    <property type="match status" value="2"/>
</dbReference>
<feature type="domain" description="TNFR-Cys" evidence="2">
    <location>
        <begin position="18"/>
        <end position="59"/>
    </location>
</feature>
<dbReference type="InterPro" id="IPR001368">
    <property type="entry name" value="TNFR/NGFR_Cys_rich_reg"/>
</dbReference>
<reference evidence="3 4" key="1">
    <citation type="submission" date="2019-09" db="EMBL/GenBank/DDBJ databases">
        <title>Bird 10,000 Genomes (B10K) Project - Family phase.</title>
        <authorList>
            <person name="Zhang G."/>
        </authorList>
    </citation>
    <scope>NUCLEOTIDE SEQUENCE [LARGE SCALE GENOMIC DNA]</scope>
    <source>
        <strain evidence="3">B10K-DU-002-18</strain>
        <tissue evidence="3">Muscle</tissue>
    </source>
</reference>
<dbReference type="Pfam" id="PF00020">
    <property type="entry name" value="TNFR_c6"/>
    <property type="match status" value="2"/>
</dbReference>
<dbReference type="PROSITE" id="PS50050">
    <property type="entry name" value="TNFR_NGFR_2"/>
    <property type="match status" value="1"/>
</dbReference>
<comment type="caution">
    <text evidence="3">The sequence shown here is derived from an EMBL/GenBank/DDBJ whole genome shotgun (WGS) entry which is preliminary data.</text>
</comment>
<feature type="repeat" description="TNFR-Cys" evidence="1">
    <location>
        <begin position="18"/>
        <end position="59"/>
    </location>
</feature>
<dbReference type="GO" id="GO:0006954">
    <property type="term" value="P:inflammatory response"/>
    <property type="evidence" value="ECO:0007669"/>
    <property type="project" value="InterPro"/>
</dbReference>
<feature type="non-terminal residue" evidence="3">
    <location>
        <position position="119"/>
    </location>
</feature>
<gene>
    <name evidence="3" type="primary">Tnfrsf4</name>
    <name evidence="3" type="ORF">HIPICT_R08659</name>
</gene>
<protein>
    <submittedName>
        <fullName evidence="3">TNR4 factor</fullName>
    </submittedName>
</protein>
<keyword evidence="4" id="KW-1185">Reference proteome</keyword>